<reference evidence="2" key="1">
    <citation type="submission" date="2020-08" db="EMBL/GenBank/DDBJ databases">
        <title>Novel species isolated from subtropical streams in China.</title>
        <authorList>
            <person name="Lu H."/>
        </authorList>
    </citation>
    <scope>NUCLEOTIDE SEQUENCE</scope>
    <source>
        <strain evidence="2">CY7W</strain>
    </source>
</reference>
<dbReference type="AlphaFoldDB" id="A0A923KZV7"/>
<sequence>MTKIAATSRTRKTAKPAAPVLPAPEPVQAKSLKRKQFASTGDVHILGDVIITTQLIVGGDLLIDGDLIAEEVFCLGKLTVTGDVQVQSLYVGHTLDVGGHIDVEFLIKTGCSAEWMARVLELDQRKLAEGQSFIDLLVHPAIAARQAHHDVFGGFGDIQCLGYLSCADLDCHGNLQLDEDLEASEVQFVGGHLAAASIHVTGDCNCQGEVFSETHIEVEGSLFAGEIISQGNIEAGAIGSQGDITAWGSIRAKGEISALFGEIHAGRWIATAATLYAAKYIKAGESVVGEKGISCGKDYGIFAGSVLPRSAWATQGMISAATKPRLILSGEFVEGKKLRHIDALEKKRNKELDWEISRRVKREMLAE</sequence>
<dbReference type="EMBL" id="JACOGG010000020">
    <property type="protein sequence ID" value="MBC3936768.1"/>
    <property type="molecule type" value="Genomic_DNA"/>
</dbReference>
<proteinExistence type="predicted"/>
<comment type="caution">
    <text evidence="2">The sequence shown here is derived from an EMBL/GenBank/DDBJ whole genome shotgun (WGS) entry which is preliminary data.</text>
</comment>
<gene>
    <name evidence="2" type="ORF">H8K47_15475</name>
</gene>
<evidence type="ECO:0000256" key="1">
    <source>
        <dbReference type="SAM" id="MobiDB-lite"/>
    </source>
</evidence>
<dbReference type="RefSeq" id="WP_186882306.1">
    <property type="nucleotide sequence ID" value="NZ_JACOGG010000020.1"/>
</dbReference>
<organism evidence="2 3">
    <name type="scientific">Undibacterium rugosum</name>
    <dbReference type="NCBI Taxonomy" id="2762291"/>
    <lineage>
        <taxon>Bacteria</taxon>
        <taxon>Pseudomonadati</taxon>
        <taxon>Pseudomonadota</taxon>
        <taxon>Betaproteobacteria</taxon>
        <taxon>Burkholderiales</taxon>
        <taxon>Oxalobacteraceae</taxon>
        <taxon>Undibacterium</taxon>
    </lineage>
</organism>
<keyword evidence="3" id="KW-1185">Reference proteome</keyword>
<name>A0A923KZV7_9BURK</name>
<evidence type="ECO:0000313" key="2">
    <source>
        <dbReference type="EMBL" id="MBC3936768.1"/>
    </source>
</evidence>
<accession>A0A923KZV7</accession>
<dbReference type="Proteomes" id="UP000612361">
    <property type="component" value="Unassembled WGS sequence"/>
</dbReference>
<feature type="region of interest" description="Disordered" evidence="1">
    <location>
        <begin position="1"/>
        <end position="20"/>
    </location>
</feature>
<evidence type="ECO:0000313" key="3">
    <source>
        <dbReference type="Proteomes" id="UP000612361"/>
    </source>
</evidence>
<protein>
    <submittedName>
        <fullName evidence="2">Uncharacterized protein</fullName>
    </submittedName>
</protein>